<evidence type="ECO:0000313" key="2">
    <source>
        <dbReference type="Proteomes" id="UP001153678"/>
    </source>
</evidence>
<reference evidence="1" key="1">
    <citation type="submission" date="2022-08" db="EMBL/GenBank/DDBJ databases">
        <authorList>
            <person name="Kallberg Y."/>
            <person name="Tangrot J."/>
            <person name="Rosling A."/>
        </authorList>
    </citation>
    <scope>NUCLEOTIDE SEQUENCE</scope>
    <source>
        <strain evidence="1">Wild A</strain>
    </source>
</reference>
<sequence length="226" mass="25670">MLHLPQYDLIIIDGPARTSQATKEIAEKADLIIQPTGASRLDLVPAVKEFHALKEAGIKPKKLLFFLTRLSTPAEAEATQEYLKISGYPYSPIVLYEKASYRQTQNEGKSITETRYKSLKKQAQQLINNFICDNCQKKFQNETAYSPQLDSGFLTETYCLNCIETTKQKPETCSFKEIDHKTNQYIAWEVPQAASQNLQAPETAPSDKRISGRTKQLNLKVKEQTY</sequence>
<dbReference type="Proteomes" id="UP001153678">
    <property type="component" value="Unassembled WGS sequence"/>
</dbReference>
<dbReference type="OrthoDB" id="2398546at2759"/>
<dbReference type="EMBL" id="CAMKVN010002415">
    <property type="protein sequence ID" value="CAI2180982.1"/>
    <property type="molecule type" value="Genomic_DNA"/>
</dbReference>
<dbReference type="AlphaFoldDB" id="A0A9W4STJ5"/>
<keyword evidence="2" id="KW-1185">Reference proteome</keyword>
<evidence type="ECO:0000313" key="1">
    <source>
        <dbReference type="EMBL" id="CAI2180982.1"/>
    </source>
</evidence>
<organism evidence="1 2">
    <name type="scientific">Funneliformis geosporum</name>
    <dbReference type="NCBI Taxonomy" id="1117311"/>
    <lineage>
        <taxon>Eukaryota</taxon>
        <taxon>Fungi</taxon>
        <taxon>Fungi incertae sedis</taxon>
        <taxon>Mucoromycota</taxon>
        <taxon>Glomeromycotina</taxon>
        <taxon>Glomeromycetes</taxon>
        <taxon>Glomerales</taxon>
        <taxon>Glomeraceae</taxon>
        <taxon>Funneliformis</taxon>
    </lineage>
</organism>
<gene>
    <name evidence="1" type="ORF">FWILDA_LOCUS9854</name>
</gene>
<accession>A0A9W4STJ5</accession>
<dbReference type="InterPro" id="IPR027417">
    <property type="entry name" value="P-loop_NTPase"/>
</dbReference>
<comment type="caution">
    <text evidence="1">The sequence shown here is derived from an EMBL/GenBank/DDBJ whole genome shotgun (WGS) entry which is preliminary data.</text>
</comment>
<name>A0A9W4STJ5_9GLOM</name>
<dbReference type="Gene3D" id="3.40.50.300">
    <property type="entry name" value="P-loop containing nucleotide triphosphate hydrolases"/>
    <property type="match status" value="1"/>
</dbReference>
<protein>
    <submittedName>
        <fullName evidence="1">6690_t:CDS:1</fullName>
    </submittedName>
</protein>
<proteinExistence type="predicted"/>
<dbReference type="SUPFAM" id="SSF52540">
    <property type="entry name" value="P-loop containing nucleoside triphosphate hydrolases"/>
    <property type="match status" value="1"/>
</dbReference>